<dbReference type="GO" id="GO:0019288">
    <property type="term" value="P:isopentenyl diphosphate biosynthetic process, methylerythritol 4-phosphate pathway"/>
    <property type="evidence" value="ECO:0007669"/>
    <property type="project" value="UniProtKB-UniRule"/>
</dbReference>
<evidence type="ECO:0000256" key="1">
    <source>
        <dbReference type="ARBA" id="ARBA00009684"/>
    </source>
</evidence>
<reference evidence="13 14" key="1">
    <citation type="submission" date="2019-03" db="EMBL/GenBank/DDBJ databases">
        <title>The complete genome sequence of Swingsia samuiensis NBRC107927(T).</title>
        <authorList>
            <person name="Chua K.-O."/>
            <person name="Chan K.-G."/>
            <person name="See-Too W.-S."/>
        </authorList>
    </citation>
    <scope>NUCLEOTIDE SEQUENCE [LARGE SCALE GENOMIC DNA]</scope>
    <source>
        <strain evidence="13 14">AH83</strain>
    </source>
</reference>
<organism evidence="13 14">
    <name type="scientific">Swingsia samuiensis</name>
    <dbReference type="NCBI Taxonomy" id="1293412"/>
    <lineage>
        <taxon>Bacteria</taxon>
        <taxon>Pseudomonadati</taxon>
        <taxon>Pseudomonadota</taxon>
        <taxon>Alphaproteobacteria</taxon>
        <taxon>Acetobacterales</taxon>
        <taxon>Acetobacteraceae</taxon>
        <taxon>Swingsia</taxon>
    </lineage>
</organism>
<dbReference type="SUPFAM" id="SSF55060">
    <property type="entry name" value="GHMP Kinase, C-terminal domain"/>
    <property type="match status" value="1"/>
</dbReference>
<evidence type="ECO:0000256" key="9">
    <source>
        <dbReference type="ARBA" id="ARBA00032554"/>
    </source>
</evidence>
<feature type="domain" description="GHMP kinase C-terminal" evidence="12">
    <location>
        <begin position="215"/>
        <end position="274"/>
    </location>
</feature>
<dbReference type="SUPFAM" id="SSF54211">
    <property type="entry name" value="Ribosomal protein S5 domain 2-like"/>
    <property type="match status" value="1"/>
</dbReference>
<keyword evidence="14" id="KW-1185">Reference proteome</keyword>
<dbReference type="EC" id="2.7.1.148" evidence="2 10"/>
<feature type="binding site" evidence="10">
    <location>
        <begin position="97"/>
        <end position="107"/>
    </location>
    <ligand>
        <name>ATP</name>
        <dbReference type="ChEBI" id="CHEBI:30616"/>
    </ligand>
</feature>
<proteinExistence type="inferred from homology"/>
<keyword evidence="7 10" id="KW-0067">ATP-binding</keyword>
<dbReference type="NCBIfam" id="TIGR00154">
    <property type="entry name" value="ispE"/>
    <property type="match status" value="1"/>
</dbReference>
<dbReference type="InterPro" id="IPR004424">
    <property type="entry name" value="IspE"/>
</dbReference>
<dbReference type="GO" id="GO:0016114">
    <property type="term" value="P:terpenoid biosynthetic process"/>
    <property type="evidence" value="ECO:0007669"/>
    <property type="project" value="UniProtKB-UniRule"/>
</dbReference>
<evidence type="ECO:0000259" key="12">
    <source>
        <dbReference type="Pfam" id="PF08544"/>
    </source>
</evidence>
<dbReference type="InterPro" id="IPR036554">
    <property type="entry name" value="GHMP_kinase_C_sf"/>
</dbReference>
<evidence type="ECO:0000313" key="14">
    <source>
        <dbReference type="Proteomes" id="UP000316313"/>
    </source>
</evidence>
<comment type="pathway">
    <text evidence="10">Isoprenoid biosynthesis; isopentenyl diphosphate biosynthesis via DXP pathway; isopentenyl diphosphate from 1-deoxy-D-xylulose 5-phosphate: step 3/6.</text>
</comment>
<keyword evidence="5 10" id="KW-0547">Nucleotide-binding</keyword>
<dbReference type="OrthoDB" id="9809438at2"/>
<keyword evidence="6 10" id="KW-0418">Kinase</keyword>
<dbReference type="KEGG" id="ssam:E3D00_02440"/>
<dbReference type="GO" id="GO:0005524">
    <property type="term" value="F:ATP binding"/>
    <property type="evidence" value="ECO:0007669"/>
    <property type="project" value="UniProtKB-UniRule"/>
</dbReference>
<feature type="active site" evidence="10">
    <location>
        <position position="137"/>
    </location>
</feature>
<feature type="active site" evidence="10">
    <location>
        <position position="11"/>
    </location>
</feature>
<evidence type="ECO:0000256" key="8">
    <source>
        <dbReference type="ARBA" id="ARBA00023229"/>
    </source>
</evidence>
<keyword evidence="8 10" id="KW-0414">Isoprene biosynthesis</keyword>
<evidence type="ECO:0000313" key="13">
    <source>
        <dbReference type="EMBL" id="QDH16559.1"/>
    </source>
</evidence>
<name>A0A4Y6UG73_9PROT</name>
<evidence type="ECO:0000256" key="4">
    <source>
        <dbReference type="ARBA" id="ARBA00022679"/>
    </source>
</evidence>
<dbReference type="InterPro" id="IPR006204">
    <property type="entry name" value="GHMP_kinase_N_dom"/>
</dbReference>
<accession>A0A4Y6UG73</accession>
<dbReference type="PANTHER" id="PTHR43527:SF2">
    <property type="entry name" value="4-DIPHOSPHOCYTIDYL-2-C-METHYL-D-ERYTHRITOL KINASE, CHLOROPLASTIC"/>
    <property type="match status" value="1"/>
</dbReference>
<dbReference type="InterPro" id="IPR020568">
    <property type="entry name" value="Ribosomal_Su5_D2-typ_SF"/>
</dbReference>
<dbReference type="InterPro" id="IPR014721">
    <property type="entry name" value="Ribsml_uS5_D2-typ_fold_subgr"/>
</dbReference>
<dbReference type="PIRSF" id="PIRSF010376">
    <property type="entry name" value="IspE"/>
    <property type="match status" value="1"/>
</dbReference>
<dbReference type="GO" id="GO:0050515">
    <property type="term" value="F:4-(cytidine 5'-diphospho)-2-C-methyl-D-erythritol kinase activity"/>
    <property type="evidence" value="ECO:0007669"/>
    <property type="project" value="UniProtKB-UniRule"/>
</dbReference>
<protein>
    <recommendedName>
        <fullName evidence="3 10">4-diphosphocytidyl-2-C-methyl-D-erythritol kinase</fullName>
        <shortName evidence="10">CMK</shortName>
        <ecNumber evidence="2 10">2.7.1.148</ecNumber>
    </recommendedName>
    <alternativeName>
        <fullName evidence="9 10">4-(cytidine-5'-diphospho)-2-C-methyl-D-erythritol kinase</fullName>
    </alternativeName>
</protein>
<dbReference type="EMBL" id="CP038141">
    <property type="protein sequence ID" value="QDH16559.1"/>
    <property type="molecule type" value="Genomic_DNA"/>
</dbReference>
<dbReference type="Proteomes" id="UP000316313">
    <property type="component" value="Chromosome"/>
</dbReference>
<feature type="domain" description="GHMP kinase N-terminal" evidence="11">
    <location>
        <begin position="69"/>
        <end position="142"/>
    </location>
</feature>
<dbReference type="HAMAP" id="MF_00061">
    <property type="entry name" value="IspE"/>
    <property type="match status" value="1"/>
</dbReference>
<keyword evidence="4 10" id="KW-0808">Transferase</keyword>
<comment type="similarity">
    <text evidence="1 10">Belongs to the GHMP kinase family. IspE subfamily.</text>
</comment>
<evidence type="ECO:0000256" key="3">
    <source>
        <dbReference type="ARBA" id="ARBA00017473"/>
    </source>
</evidence>
<dbReference type="PANTHER" id="PTHR43527">
    <property type="entry name" value="4-DIPHOSPHOCYTIDYL-2-C-METHYL-D-ERYTHRITOL KINASE, CHLOROPLASTIC"/>
    <property type="match status" value="1"/>
</dbReference>
<dbReference type="UniPathway" id="UPA00056">
    <property type="reaction ID" value="UER00094"/>
</dbReference>
<gene>
    <name evidence="10" type="primary">ispE</name>
    <name evidence="13" type="ORF">E3D00_02440</name>
</gene>
<evidence type="ECO:0000259" key="11">
    <source>
        <dbReference type="Pfam" id="PF00288"/>
    </source>
</evidence>
<evidence type="ECO:0000256" key="7">
    <source>
        <dbReference type="ARBA" id="ARBA00022840"/>
    </source>
</evidence>
<sequence>MTIASANAHAKINLYLHVTGRRTDGYHLLDSFAVFANAADTLTLEREAAQTSLNITGPFGQKLEADENNLVLKAVKSLQIQHQIDKHFDLTLIKNLPIASGIGGGSADAACILRLLAKQWDIPEPDILAIAAQLGADVPVCVQQEPARMEGIGEILSPTPPPPSGGILLINPGVAVSTPDVFRRLSSMTSLTHHATPQFPVKWSSMIDLKNWLLTTSNDLQEPAIQILPLINDVLQAIAQQENCLLARMSGSGATCFGLFPTAVEAQKAAEALSITATRLNWWTWAGDFFQNSVPPAE</sequence>
<dbReference type="RefSeq" id="WP_141459631.1">
    <property type="nucleotide sequence ID" value="NZ_CP038141.1"/>
</dbReference>
<evidence type="ECO:0000256" key="10">
    <source>
        <dbReference type="HAMAP-Rule" id="MF_00061"/>
    </source>
</evidence>
<comment type="catalytic activity">
    <reaction evidence="10">
        <text>4-CDP-2-C-methyl-D-erythritol + ATP = 4-CDP-2-C-methyl-D-erythritol 2-phosphate + ADP + H(+)</text>
        <dbReference type="Rhea" id="RHEA:18437"/>
        <dbReference type="ChEBI" id="CHEBI:15378"/>
        <dbReference type="ChEBI" id="CHEBI:30616"/>
        <dbReference type="ChEBI" id="CHEBI:57823"/>
        <dbReference type="ChEBI" id="CHEBI:57919"/>
        <dbReference type="ChEBI" id="CHEBI:456216"/>
        <dbReference type="EC" id="2.7.1.148"/>
    </reaction>
</comment>
<comment type="function">
    <text evidence="10">Catalyzes the phosphorylation of the position 2 hydroxy group of 4-diphosphocytidyl-2C-methyl-D-erythritol.</text>
</comment>
<evidence type="ECO:0000256" key="5">
    <source>
        <dbReference type="ARBA" id="ARBA00022741"/>
    </source>
</evidence>
<dbReference type="Gene3D" id="3.30.230.10">
    <property type="match status" value="1"/>
</dbReference>
<evidence type="ECO:0000256" key="2">
    <source>
        <dbReference type="ARBA" id="ARBA00012052"/>
    </source>
</evidence>
<evidence type="ECO:0000256" key="6">
    <source>
        <dbReference type="ARBA" id="ARBA00022777"/>
    </source>
</evidence>
<dbReference type="Gene3D" id="3.30.70.890">
    <property type="entry name" value="GHMP kinase, C-terminal domain"/>
    <property type="match status" value="1"/>
</dbReference>
<dbReference type="Pfam" id="PF08544">
    <property type="entry name" value="GHMP_kinases_C"/>
    <property type="match status" value="1"/>
</dbReference>
<dbReference type="Pfam" id="PF00288">
    <property type="entry name" value="GHMP_kinases_N"/>
    <property type="match status" value="1"/>
</dbReference>
<dbReference type="AlphaFoldDB" id="A0A4Y6UG73"/>
<dbReference type="InterPro" id="IPR013750">
    <property type="entry name" value="GHMP_kinase_C_dom"/>
</dbReference>
<dbReference type="NCBIfam" id="NF011202">
    <property type="entry name" value="PRK14608.1"/>
    <property type="match status" value="1"/>
</dbReference>